<name>A0A7L7LA55_9BACT</name>
<dbReference type="AlphaFoldDB" id="A0A7L7LA55"/>
<dbReference type="RefSeq" id="WP_182412077.1">
    <property type="nucleotide sequence ID" value="NZ_CP055153.1"/>
</dbReference>
<keyword evidence="3" id="KW-1185">Reference proteome</keyword>
<dbReference type="EMBL" id="CP055153">
    <property type="protein sequence ID" value="QMU29617.1"/>
    <property type="molecule type" value="Genomic_DNA"/>
</dbReference>
<dbReference type="KEGG" id="add:HUW48_16960"/>
<organism evidence="2 3">
    <name type="scientific">Adhaeribacter radiodurans</name>
    <dbReference type="NCBI Taxonomy" id="2745197"/>
    <lineage>
        <taxon>Bacteria</taxon>
        <taxon>Pseudomonadati</taxon>
        <taxon>Bacteroidota</taxon>
        <taxon>Cytophagia</taxon>
        <taxon>Cytophagales</taxon>
        <taxon>Hymenobacteraceae</taxon>
        <taxon>Adhaeribacter</taxon>
    </lineage>
</organism>
<sequence length="200" mass="22333">MKNKIAALLLSCCLTGQVQAQTDSNPIRTYRNFPIILTAQFHSLTLPFKDLKSNFANVGLGIGTEVSLNKKHNWVQQVNGVWYRNRTVGNGLLFYTQTAWRPKLSSVFYAEVKAGAGYMLAYRPVESYKPENGDWVSVGNKGKGLVTVPVGISVGYNKYSAHTYLSPFVSYQLLVLPNYNKSIPIIPETLLQAGVRIHYK</sequence>
<gene>
    <name evidence="2" type="ORF">HUW48_16960</name>
</gene>
<evidence type="ECO:0008006" key="4">
    <source>
        <dbReference type="Google" id="ProtNLM"/>
    </source>
</evidence>
<accession>A0A7L7LA55</accession>
<feature type="chain" id="PRO_5029857928" description="DUF3575 domain-containing protein" evidence="1">
    <location>
        <begin position="21"/>
        <end position="200"/>
    </location>
</feature>
<evidence type="ECO:0000313" key="3">
    <source>
        <dbReference type="Proteomes" id="UP000514509"/>
    </source>
</evidence>
<keyword evidence="1" id="KW-0732">Signal</keyword>
<evidence type="ECO:0000313" key="2">
    <source>
        <dbReference type="EMBL" id="QMU29617.1"/>
    </source>
</evidence>
<reference evidence="2 3" key="2">
    <citation type="submission" date="2020-08" db="EMBL/GenBank/DDBJ databases">
        <title>Adhaeribacter dokdonensis sp. nov., isolated from the rhizosphere of Elymus tsukushiensis, a plant native to the Dokdo Islands, Republic of Korea.</title>
        <authorList>
            <person name="Ghim S.Y."/>
        </authorList>
    </citation>
    <scope>NUCLEOTIDE SEQUENCE [LARGE SCALE GENOMIC DNA]</scope>
    <source>
        <strain evidence="2 3">KUDC8001</strain>
    </source>
</reference>
<reference evidence="2 3" key="1">
    <citation type="submission" date="2020-06" db="EMBL/GenBank/DDBJ databases">
        <authorList>
            <person name="Hwang Y.J."/>
        </authorList>
    </citation>
    <scope>NUCLEOTIDE SEQUENCE [LARGE SCALE GENOMIC DNA]</scope>
    <source>
        <strain evidence="2 3">KUDC8001</strain>
    </source>
</reference>
<feature type="signal peptide" evidence="1">
    <location>
        <begin position="1"/>
        <end position="20"/>
    </location>
</feature>
<evidence type="ECO:0000256" key="1">
    <source>
        <dbReference type="SAM" id="SignalP"/>
    </source>
</evidence>
<proteinExistence type="predicted"/>
<protein>
    <recommendedName>
        <fullName evidence="4">DUF3575 domain-containing protein</fullName>
    </recommendedName>
</protein>
<dbReference type="Proteomes" id="UP000514509">
    <property type="component" value="Chromosome"/>
</dbReference>